<evidence type="ECO:0008006" key="3">
    <source>
        <dbReference type="Google" id="ProtNLM"/>
    </source>
</evidence>
<reference evidence="1" key="1">
    <citation type="submission" date="2023-03" db="EMBL/GenBank/DDBJ databases">
        <title>Chromosome-scale reference genome and RAD-based genetic map of yellow starthistle (Centaurea solstitialis) reveal putative structural variation and QTLs associated with invader traits.</title>
        <authorList>
            <person name="Reatini B."/>
            <person name="Cang F.A."/>
            <person name="Jiang Q."/>
            <person name="Mckibben M.T.W."/>
            <person name="Barker M.S."/>
            <person name="Rieseberg L.H."/>
            <person name="Dlugosch K.M."/>
        </authorList>
    </citation>
    <scope>NUCLEOTIDE SEQUENCE</scope>
    <source>
        <strain evidence="1">CAN-66</strain>
        <tissue evidence="1">Leaf</tissue>
    </source>
</reference>
<dbReference type="PANTHER" id="PTHR35317:SF38">
    <property type="entry name" value="RNA-DIRECTED DNA POLYMERASE"/>
    <property type="match status" value="1"/>
</dbReference>
<dbReference type="AlphaFoldDB" id="A0AA38WU00"/>
<comment type="caution">
    <text evidence="1">The sequence shown here is derived from an EMBL/GenBank/DDBJ whole genome shotgun (WGS) entry which is preliminary data.</text>
</comment>
<feature type="non-terminal residue" evidence="1">
    <location>
        <position position="1"/>
    </location>
</feature>
<dbReference type="Proteomes" id="UP001172457">
    <property type="component" value="Chromosome 2"/>
</dbReference>
<sequence>MVGNKKKNKNVVYREVATSLSSYQCLILNNTSYTLWVLRMKNILVANSVCDLIEGTSTSEEIDDSSASAYLFQGLPEDLKMQVAGLETAKECWNSLKSRFIGIEDVQQAHSQQLKSEFERLVMKEDESIDSYSGKLMSIITKAATYGKLINRSLGSGAKVLNAEVEGALPEREKIRFEAPSSASSVYEKKGEEM</sequence>
<evidence type="ECO:0000313" key="2">
    <source>
        <dbReference type="Proteomes" id="UP001172457"/>
    </source>
</evidence>
<name>A0AA38WU00_9ASTR</name>
<keyword evidence="2" id="KW-1185">Reference proteome</keyword>
<accession>A0AA38WU00</accession>
<organism evidence="1 2">
    <name type="scientific">Centaurea solstitialis</name>
    <name type="common">yellow star-thistle</name>
    <dbReference type="NCBI Taxonomy" id="347529"/>
    <lineage>
        <taxon>Eukaryota</taxon>
        <taxon>Viridiplantae</taxon>
        <taxon>Streptophyta</taxon>
        <taxon>Embryophyta</taxon>
        <taxon>Tracheophyta</taxon>
        <taxon>Spermatophyta</taxon>
        <taxon>Magnoliopsida</taxon>
        <taxon>eudicotyledons</taxon>
        <taxon>Gunneridae</taxon>
        <taxon>Pentapetalae</taxon>
        <taxon>asterids</taxon>
        <taxon>campanulids</taxon>
        <taxon>Asterales</taxon>
        <taxon>Asteraceae</taxon>
        <taxon>Carduoideae</taxon>
        <taxon>Cardueae</taxon>
        <taxon>Centaureinae</taxon>
        <taxon>Centaurea</taxon>
    </lineage>
</organism>
<dbReference type="PANTHER" id="PTHR35317">
    <property type="entry name" value="OS04G0629600 PROTEIN"/>
    <property type="match status" value="1"/>
</dbReference>
<protein>
    <recommendedName>
        <fullName evidence="3">Zinc finger, CCHC-type</fullName>
    </recommendedName>
</protein>
<dbReference type="Pfam" id="PF14223">
    <property type="entry name" value="Retrotran_gag_2"/>
    <property type="match status" value="1"/>
</dbReference>
<evidence type="ECO:0000313" key="1">
    <source>
        <dbReference type="EMBL" id="KAJ9563481.1"/>
    </source>
</evidence>
<gene>
    <name evidence="1" type="ORF">OSB04_008641</name>
</gene>
<proteinExistence type="predicted"/>
<dbReference type="EMBL" id="JARYMX010000002">
    <property type="protein sequence ID" value="KAJ9563481.1"/>
    <property type="molecule type" value="Genomic_DNA"/>
</dbReference>